<dbReference type="CDD" id="cd00609">
    <property type="entry name" value="AAT_like"/>
    <property type="match status" value="1"/>
</dbReference>
<evidence type="ECO:0000313" key="8">
    <source>
        <dbReference type="Proteomes" id="UP000236754"/>
    </source>
</evidence>
<gene>
    <name evidence="7" type="ORF">SAMN05216223_109213</name>
</gene>
<dbReference type="Gene3D" id="3.40.640.10">
    <property type="entry name" value="Type I PLP-dependent aspartate aminotransferase-like (Major domain)"/>
    <property type="match status" value="1"/>
</dbReference>
<keyword evidence="2" id="KW-0663">Pyridoxal phosphate</keyword>
<evidence type="ECO:0000256" key="3">
    <source>
        <dbReference type="ARBA" id="ARBA00023015"/>
    </source>
</evidence>
<comment type="similarity">
    <text evidence="1">In the C-terminal section; belongs to the class-I pyridoxal-phosphate-dependent aminotransferase family.</text>
</comment>
<dbReference type="GO" id="GO:0003677">
    <property type="term" value="F:DNA binding"/>
    <property type="evidence" value="ECO:0007669"/>
    <property type="project" value="UniProtKB-KW"/>
</dbReference>
<evidence type="ECO:0000259" key="6">
    <source>
        <dbReference type="PROSITE" id="PS50949"/>
    </source>
</evidence>
<dbReference type="InterPro" id="IPR036388">
    <property type="entry name" value="WH-like_DNA-bd_sf"/>
</dbReference>
<keyword evidence="8" id="KW-1185">Reference proteome</keyword>
<organism evidence="7 8">
    <name type="scientific">Actinacidiphila yanglinensis</name>
    <dbReference type="NCBI Taxonomy" id="310779"/>
    <lineage>
        <taxon>Bacteria</taxon>
        <taxon>Bacillati</taxon>
        <taxon>Actinomycetota</taxon>
        <taxon>Actinomycetes</taxon>
        <taxon>Kitasatosporales</taxon>
        <taxon>Streptomycetaceae</taxon>
        <taxon>Actinacidiphila</taxon>
    </lineage>
</organism>
<dbReference type="InterPro" id="IPR036390">
    <property type="entry name" value="WH_DNA-bd_sf"/>
</dbReference>
<dbReference type="InterPro" id="IPR015422">
    <property type="entry name" value="PyrdxlP-dep_Trfase_small"/>
</dbReference>
<keyword evidence="5" id="KW-0804">Transcription</keyword>
<dbReference type="Pfam" id="PF00155">
    <property type="entry name" value="Aminotran_1_2"/>
    <property type="match status" value="1"/>
</dbReference>
<feature type="domain" description="HTH gntR-type" evidence="6">
    <location>
        <begin position="39"/>
        <end position="107"/>
    </location>
</feature>
<dbReference type="CDD" id="cd07377">
    <property type="entry name" value="WHTH_GntR"/>
    <property type="match status" value="1"/>
</dbReference>
<dbReference type="PANTHER" id="PTHR46577">
    <property type="entry name" value="HTH-TYPE TRANSCRIPTIONAL REGULATORY PROTEIN GABR"/>
    <property type="match status" value="1"/>
</dbReference>
<dbReference type="SUPFAM" id="SSF46785">
    <property type="entry name" value="Winged helix' DNA-binding domain"/>
    <property type="match status" value="1"/>
</dbReference>
<dbReference type="PRINTS" id="PR00035">
    <property type="entry name" value="HTHGNTR"/>
</dbReference>
<dbReference type="SUPFAM" id="SSF53383">
    <property type="entry name" value="PLP-dependent transferases"/>
    <property type="match status" value="1"/>
</dbReference>
<keyword evidence="3" id="KW-0805">Transcription regulation</keyword>
<dbReference type="RefSeq" id="WP_103887702.1">
    <property type="nucleotide sequence ID" value="NZ_FNVU01000009.1"/>
</dbReference>
<dbReference type="GO" id="GO:0003700">
    <property type="term" value="F:DNA-binding transcription factor activity"/>
    <property type="evidence" value="ECO:0007669"/>
    <property type="project" value="InterPro"/>
</dbReference>
<evidence type="ECO:0000256" key="2">
    <source>
        <dbReference type="ARBA" id="ARBA00022898"/>
    </source>
</evidence>
<dbReference type="EMBL" id="FNVU01000009">
    <property type="protein sequence ID" value="SEG74295.1"/>
    <property type="molecule type" value="Genomic_DNA"/>
</dbReference>
<accession>A0A1H6CNX7</accession>
<reference evidence="7 8" key="1">
    <citation type="submission" date="2016-10" db="EMBL/GenBank/DDBJ databases">
        <authorList>
            <person name="de Groot N.N."/>
        </authorList>
    </citation>
    <scope>NUCLEOTIDE SEQUENCE [LARGE SCALE GENOMIC DNA]</scope>
    <source>
        <strain evidence="7 8">CGMCC 4.2023</strain>
    </source>
</reference>
<protein>
    <submittedName>
        <fullName evidence="7">Transcriptional regulator, GntR family</fullName>
    </submittedName>
</protein>
<dbReference type="SMART" id="SM00345">
    <property type="entry name" value="HTH_GNTR"/>
    <property type="match status" value="1"/>
</dbReference>
<dbReference type="InterPro" id="IPR000524">
    <property type="entry name" value="Tscrpt_reg_HTH_GntR"/>
</dbReference>
<name>A0A1H6CNX7_9ACTN</name>
<keyword evidence="4" id="KW-0238">DNA-binding</keyword>
<dbReference type="InterPro" id="IPR004839">
    <property type="entry name" value="Aminotransferase_I/II_large"/>
</dbReference>
<evidence type="ECO:0000313" key="7">
    <source>
        <dbReference type="EMBL" id="SEG74295.1"/>
    </source>
</evidence>
<dbReference type="PROSITE" id="PS50949">
    <property type="entry name" value="HTH_GNTR"/>
    <property type="match status" value="1"/>
</dbReference>
<dbReference type="InterPro" id="IPR015424">
    <property type="entry name" value="PyrdxlP-dep_Trfase"/>
</dbReference>
<dbReference type="AlphaFoldDB" id="A0A1H6CNX7"/>
<dbReference type="GO" id="GO:0030170">
    <property type="term" value="F:pyridoxal phosphate binding"/>
    <property type="evidence" value="ECO:0007669"/>
    <property type="project" value="InterPro"/>
</dbReference>
<proteinExistence type="inferred from homology"/>
<dbReference type="PANTHER" id="PTHR46577:SF1">
    <property type="entry name" value="HTH-TYPE TRANSCRIPTIONAL REGULATORY PROTEIN GABR"/>
    <property type="match status" value="1"/>
</dbReference>
<evidence type="ECO:0000256" key="4">
    <source>
        <dbReference type="ARBA" id="ARBA00023125"/>
    </source>
</evidence>
<sequence length="505" mass="53112">MPQWTATVSAAHLARLLAPGPGGGGGAGRNGGSASGRKLPAYRSLADGVRLLVLEGRLQVAARLPAERELALALGVSRTTVAAAYEALRAEGFARSRRGAGSWTAIPEGHILPSRSLEPLPPDAAGSVIDLGTAALPAPEPWLSQAMQGALAELPAYAATHGDFPAGLPVLREAIADRYTARGVPTMPEQIMVTTGAMGAIAATARRLVGYGERVAVESPSYANVLELFRETGSRLVPVVLREKLGGWDMDLWRRVLRDAAPRMVYVMPDFHNPTGTLVGDDERRELVEAARVAGATVVADETMAELVLDGEESGTRPLAAFDRGGTVMTVGSASKSVWAGLRIGWVRSTPDVVRRLVSARAYLDLASPVVDQLAVAWLMRGGGWEQALASRRARARECRDDLAAALRAHTPGWDFSVPRGGMTMWVRTGDVSGSRLAVTGERLGVRVPAGPRFGVDGAFESYVRIPFTVSGAAAEEAAARLAQAAELVRSGAAPDGEPTGLFVA</sequence>
<dbReference type="Gene3D" id="1.10.10.10">
    <property type="entry name" value="Winged helix-like DNA-binding domain superfamily/Winged helix DNA-binding domain"/>
    <property type="match status" value="1"/>
</dbReference>
<evidence type="ECO:0000256" key="1">
    <source>
        <dbReference type="ARBA" id="ARBA00005384"/>
    </source>
</evidence>
<dbReference type="Proteomes" id="UP000236754">
    <property type="component" value="Unassembled WGS sequence"/>
</dbReference>
<dbReference type="Gene3D" id="3.90.1150.10">
    <property type="entry name" value="Aspartate Aminotransferase, domain 1"/>
    <property type="match status" value="1"/>
</dbReference>
<dbReference type="InterPro" id="IPR051446">
    <property type="entry name" value="HTH_trans_reg/aminotransferase"/>
</dbReference>
<dbReference type="Pfam" id="PF00392">
    <property type="entry name" value="GntR"/>
    <property type="match status" value="1"/>
</dbReference>
<dbReference type="OrthoDB" id="199743at2"/>
<evidence type="ECO:0000256" key="5">
    <source>
        <dbReference type="ARBA" id="ARBA00023163"/>
    </source>
</evidence>
<dbReference type="InterPro" id="IPR015421">
    <property type="entry name" value="PyrdxlP-dep_Trfase_major"/>
</dbReference>